<dbReference type="Pfam" id="PF13408">
    <property type="entry name" value="Zn_ribbon_recom"/>
    <property type="match status" value="1"/>
</dbReference>
<evidence type="ECO:0000259" key="4">
    <source>
        <dbReference type="PROSITE" id="PS51737"/>
    </source>
</evidence>
<keyword evidence="3" id="KW-0175">Coiled coil</keyword>
<dbReference type="InterPro" id="IPR025827">
    <property type="entry name" value="Zn_ribbon_recom_dom"/>
</dbReference>
<dbReference type="InterPro" id="IPR050639">
    <property type="entry name" value="SSR_resolvase"/>
</dbReference>
<keyword evidence="1" id="KW-0238">DNA-binding</keyword>
<evidence type="ECO:0000256" key="3">
    <source>
        <dbReference type="SAM" id="Coils"/>
    </source>
</evidence>
<evidence type="ECO:0000256" key="2">
    <source>
        <dbReference type="ARBA" id="ARBA00023172"/>
    </source>
</evidence>
<comment type="caution">
    <text evidence="5">The sequence shown here is derived from an EMBL/GenBank/DDBJ whole genome shotgun (WGS) entry which is preliminary data.</text>
</comment>
<reference evidence="6" key="1">
    <citation type="journal article" date="2019" name="Int. J. Syst. Evol. Microbiol.">
        <title>The Global Catalogue of Microorganisms (GCM) 10K type strain sequencing project: providing services to taxonomists for standard genome sequencing and annotation.</title>
        <authorList>
            <consortium name="The Broad Institute Genomics Platform"/>
            <consortium name="The Broad Institute Genome Sequencing Center for Infectious Disease"/>
            <person name="Wu L."/>
            <person name="Ma J."/>
        </authorList>
    </citation>
    <scope>NUCLEOTIDE SEQUENCE [LARGE SCALE GENOMIC DNA]</scope>
    <source>
        <strain evidence="6">CCM 9147</strain>
    </source>
</reference>
<gene>
    <name evidence="5" type="ORF">ACFQ5D_02500</name>
</gene>
<dbReference type="InterPro" id="IPR038109">
    <property type="entry name" value="DNA_bind_recomb_sf"/>
</dbReference>
<proteinExistence type="predicted"/>
<feature type="coiled-coil region" evidence="3">
    <location>
        <begin position="267"/>
        <end position="301"/>
    </location>
</feature>
<keyword evidence="6" id="KW-1185">Reference proteome</keyword>
<dbReference type="PROSITE" id="PS51737">
    <property type="entry name" value="RECOMBINASE_DNA_BIND"/>
    <property type="match status" value="1"/>
</dbReference>
<evidence type="ECO:0000313" key="6">
    <source>
        <dbReference type="Proteomes" id="UP001597340"/>
    </source>
</evidence>
<dbReference type="Pfam" id="PF07508">
    <property type="entry name" value="Recombinase"/>
    <property type="match status" value="1"/>
</dbReference>
<dbReference type="Pfam" id="PF14287">
    <property type="entry name" value="DUF4368"/>
    <property type="match status" value="1"/>
</dbReference>
<organism evidence="5 6">
    <name type="scientific">Paenibacillus farraposensis</name>
    <dbReference type="NCBI Taxonomy" id="2807095"/>
    <lineage>
        <taxon>Bacteria</taxon>
        <taxon>Bacillati</taxon>
        <taxon>Bacillota</taxon>
        <taxon>Bacilli</taxon>
        <taxon>Bacillales</taxon>
        <taxon>Paenibacillaceae</taxon>
        <taxon>Paenibacillus</taxon>
    </lineage>
</organism>
<dbReference type="InterPro" id="IPR025378">
    <property type="entry name" value="DUF4368"/>
</dbReference>
<dbReference type="InterPro" id="IPR011109">
    <property type="entry name" value="DNA_bind_recombinase_dom"/>
</dbReference>
<protein>
    <submittedName>
        <fullName evidence="5">DUF4368 domain-containing protein</fullName>
    </submittedName>
</protein>
<dbReference type="EMBL" id="JBHTNZ010000002">
    <property type="protein sequence ID" value="MFD1460337.1"/>
    <property type="molecule type" value="Genomic_DNA"/>
</dbReference>
<evidence type="ECO:0000256" key="1">
    <source>
        <dbReference type="ARBA" id="ARBA00023125"/>
    </source>
</evidence>
<dbReference type="Proteomes" id="UP001597340">
    <property type="component" value="Unassembled WGS sequence"/>
</dbReference>
<sequence length="353" mass="40820">MQRIFRLAVEGHSPYKIGRLLKADCILTPRAYLAEQHQRYLKVVNTKYPYDWGATTVKVILQNKVHLGHMVSHKTTKPSFKRKETVTVPEEEWIEVLHTHEPLIDEETFALAQKVIRVKKRPTKEGKHQIFAGLLKCSTCGQGLSFARGGSSKTAGGKGGRGSFACNQSRTRGKAYCSFHYISYMDIYEIVLADIQRHAWIAREQESTFVEMVATMSQSQQKKQWGTAIKERDKLVRRGSELQTIQRKLYEDNALGKITDEQYVALSRDFTVEQAQLKERLKLLEEQLQQAESKRENTTRFLELVREYTDMKELTKPILNELIDKVVVYDAEKVDGKRIQRIDIYYRFVGLIS</sequence>
<accession>A0ABW4D6K4</accession>
<evidence type="ECO:0000313" key="5">
    <source>
        <dbReference type="EMBL" id="MFD1460337.1"/>
    </source>
</evidence>
<dbReference type="PANTHER" id="PTHR30461">
    <property type="entry name" value="DNA-INVERTASE FROM LAMBDOID PROPHAGE"/>
    <property type="match status" value="1"/>
</dbReference>
<dbReference type="Gene3D" id="3.90.1750.20">
    <property type="entry name" value="Putative Large Serine Recombinase, Chain B, Domain 2"/>
    <property type="match status" value="1"/>
</dbReference>
<dbReference type="PANTHER" id="PTHR30461:SF2">
    <property type="entry name" value="SERINE RECOMBINASE PINE-RELATED"/>
    <property type="match status" value="1"/>
</dbReference>
<feature type="domain" description="Recombinase" evidence="4">
    <location>
        <begin position="1"/>
        <end position="122"/>
    </location>
</feature>
<dbReference type="RefSeq" id="WP_229526894.1">
    <property type="nucleotide sequence ID" value="NZ_JAFFQR010000112.1"/>
</dbReference>
<keyword evidence="2" id="KW-0233">DNA recombination</keyword>
<name>A0ABW4D6K4_9BACL</name>